<protein>
    <submittedName>
        <fullName evidence="1">Uncharacterized protein</fullName>
    </submittedName>
</protein>
<proteinExistence type="predicted"/>
<dbReference type="SUPFAM" id="SSF50978">
    <property type="entry name" value="WD40 repeat-like"/>
    <property type="match status" value="1"/>
</dbReference>
<gene>
    <name evidence="1" type="ORF">FGO68_gene8030</name>
</gene>
<comment type="caution">
    <text evidence="1">The sequence shown here is derived from an EMBL/GenBank/DDBJ whole genome shotgun (WGS) entry which is preliminary data.</text>
</comment>
<sequence length="473" mass="56128">MNNNYIPDFQMEGSKISKTQKCIKLCIMLKLYPSWDENALSVLFMASRNLRKLFLRHYCDLMQLRYPIVKYGIYTLPGASFAWAIRIGKDSYILSDGEEMILFSLQQRTFTQIIEDLNQKIQQGLVGEDYYSKEPFLFLIDHLYYRYSAYAKFPDMKREFERFTSEKPWRELIPSDEDHLPSYQLNNVTPMYKPPFPVNDDCTLIFNGFIGMIELNSKMLQLTRYSDYESFENNLYRWCLLSPNEIMISGSNSLKVFNIYTREILLENNEDIHGDWVTCLDVQKLMFCSLAKENFYIFTLQQRPDYDESYSSNKYIVSSDKKQSLHVFDRTRLLIIEIFPLSEQELLIVGKDRLILYDFKLRKQSTLSVPMKLQISKCYAYDGGIVFYNEIDSWIYKLKRVGKEIKTERAYQVWLYGERFIDFGVRKRMGWHEVDIIAFCNSQMDFRKEDAIDEDDTIIKASEISFKTDVIIL</sequence>
<organism evidence="1 2">
    <name type="scientific">Halteria grandinella</name>
    <dbReference type="NCBI Taxonomy" id="5974"/>
    <lineage>
        <taxon>Eukaryota</taxon>
        <taxon>Sar</taxon>
        <taxon>Alveolata</taxon>
        <taxon>Ciliophora</taxon>
        <taxon>Intramacronucleata</taxon>
        <taxon>Spirotrichea</taxon>
        <taxon>Stichotrichia</taxon>
        <taxon>Sporadotrichida</taxon>
        <taxon>Halteriidae</taxon>
        <taxon>Halteria</taxon>
    </lineage>
</organism>
<reference evidence="1" key="1">
    <citation type="submission" date="2019-06" db="EMBL/GenBank/DDBJ databases">
        <authorList>
            <person name="Zheng W."/>
        </authorList>
    </citation>
    <scope>NUCLEOTIDE SEQUENCE</scope>
    <source>
        <strain evidence="1">QDHG01</strain>
    </source>
</reference>
<keyword evidence="2" id="KW-1185">Reference proteome</keyword>
<dbReference type="Proteomes" id="UP000785679">
    <property type="component" value="Unassembled WGS sequence"/>
</dbReference>
<evidence type="ECO:0000313" key="2">
    <source>
        <dbReference type="Proteomes" id="UP000785679"/>
    </source>
</evidence>
<accession>A0A8J8NNY2</accession>
<name>A0A8J8NNY2_HALGN</name>
<dbReference type="EMBL" id="RRYP01009810">
    <property type="protein sequence ID" value="TNV78807.1"/>
    <property type="molecule type" value="Genomic_DNA"/>
</dbReference>
<dbReference type="InterPro" id="IPR036322">
    <property type="entry name" value="WD40_repeat_dom_sf"/>
</dbReference>
<dbReference type="AlphaFoldDB" id="A0A8J8NNY2"/>
<evidence type="ECO:0000313" key="1">
    <source>
        <dbReference type="EMBL" id="TNV78807.1"/>
    </source>
</evidence>